<dbReference type="EMBL" id="REGN01002548">
    <property type="protein sequence ID" value="RNA27390.1"/>
    <property type="molecule type" value="Genomic_DNA"/>
</dbReference>
<comment type="caution">
    <text evidence="1">The sequence shown here is derived from an EMBL/GenBank/DDBJ whole genome shotgun (WGS) entry which is preliminary data.</text>
</comment>
<proteinExistence type="predicted"/>
<sequence length="65" mass="6916">MLFLLADTLDKLCPVACIGSAIGFELDVTIDVFDELQLFSLLFGSGSTLLKNCCAIGSVLSTEWG</sequence>
<reference evidence="1 2" key="1">
    <citation type="journal article" date="2018" name="Sci. Rep.">
        <title>Genomic signatures of local adaptation to the degree of environmental predictability in rotifers.</title>
        <authorList>
            <person name="Franch-Gras L."/>
            <person name="Hahn C."/>
            <person name="Garcia-Roger E.M."/>
            <person name="Carmona M.J."/>
            <person name="Serra M."/>
            <person name="Gomez A."/>
        </authorList>
    </citation>
    <scope>NUCLEOTIDE SEQUENCE [LARGE SCALE GENOMIC DNA]</scope>
    <source>
        <strain evidence="1">HYR1</strain>
    </source>
</reference>
<name>A0A3M7RVB2_BRAPC</name>
<dbReference type="Proteomes" id="UP000276133">
    <property type="component" value="Unassembled WGS sequence"/>
</dbReference>
<keyword evidence="2" id="KW-1185">Reference proteome</keyword>
<gene>
    <name evidence="1" type="ORF">BpHYR1_008739</name>
</gene>
<accession>A0A3M7RVB2</accession>
<evidence type="ECO:0000313" key="2">
    <source>
        <dbReference type="Proteomes" id="UP000276133"/>
    </source>
</evidence>
<protein>
    <submittedName>
        <fullName evidence="1">Uncharacterized protein</fullName>
    </submittedName>
</protein>
<organism evidence="1 2">
    <name type="scientific">Brachionus plicatilis</name>
    <name type="common">Marine rotifer</name>
    <name type="synonym">Brachionus muelleri</name>
    <dbReference type="NCBI Taxonomy" id="10195"/>
    <lineage>
        <taxon>Eukaryota</taxon>
        <taxon>Metazoa</taxon>
        <taxon>Spiralia</taxon>
        <taxon>Gnathifera</taxon>
        <taxon>Rotifera</taxon>
        <taxon>Eurotatoria</taxon>
        <taxon>Monogononta</taxon>
        <taxon>Pseudotrocha</taxon>
        <taxon>Ploima</taxon>
        <taxon>Brachionidae</taxon>
        <taxon>Brachionus</taxon>
    </lineage>
</organism>
<dbReference type="AlphaFoldDB" id="A0A3M7RVB2"/>
<evidence type="ECO:0000313" key="1">
    <source>
        <dbReference type="EMBL" id="RNA27390.1"/>
    </source>
</evidence>